<evidence type="ECO:0000256" key="2">
    <source>
        <dbReference type="SAM" id="SignalP"/>
    </source>
</evidence>
<dbReference type="AlphaFoldDB" id="A0AAD4M0I3"/>
<evidence type="ECO:0000313" key="3">
    <source>
        <dbReference type="EMBL" id="KAI0297500.1"/>
    </source>
</evidence>
<evidence type="ECO:0000313" key="4">
    <source>
        <dbReference type="Proteomes" id="UP001203297"/>
    </source>
</evidence>
<feature type="chain" id="PRO_5041971659" evidence="2">
    <location>
        <begin position="17"/>
        <end position="677"/>
    </location>
</feature>
<keyword evidence="4" id="KW-1185">Reference proteome</keyword>
<protein>
    <submittedName>
        <fullName evidence="3">Uncharacterized protein</fullName>
    </submittedName>
</protein>
<comment type="caution">
    <text evidence="3">The sequence shown here is derived from an EMBL/GenBank/DDBJ whole genome shotgun (WGS) entry which is preliminary data.</text>
</comment>
<reference evidence="3" key="1">
    <citation type="journal article" date="2022" name="New Phytol.">
        <title>Evolutionary transition to the ectomycorrhizal habit in the genomes of a hyperdiverse lineage of mushroom-forming fungi.</title>
        <authorList>
            <person name="Looney B."/>
            <person name="Miyauchi S."/>
            <person name="Morin E."/>
            <person name="Drula E."/>
            <person name="Courty P.E."/>
            <person name="Kohler A."/>
            <person name="Kuo A."/>
            <person name="LaButti K."/>
            <person name="Pangilinan J."/>
            <person name="Lipzen A."/>
            <person name="Riley R."/>
            <person name="Andreopoulos W."/>
            <person name="He G."/>
            <person name="Johnson J."/>
            <person name="Nolan M."/>
            <person name="Tritt A."/>
            <person name="Barry K.W."/>
            <person name="Grigoriev I.V."/>
            <person name="Nagy L.G."/>
            <person name="Hibbett D."/>
            <person name="Henrissat B."/>
            <person name="Matheny P.B."/>
            <person name="Labbe J."/>
            <person name="Martin F.M."/>
        </authorList>
    </citation>
    <scope>NUCLEOTIDE SEQUENCE</scope>
    <source>
        <strain evidence="3">BPL690</strain>
    </source>
</reference>
<organism evidence="3 4">
    <name type="scientific">Multifurca ochricompacta</name>
    <dbReference type="NCBI Taxonomy" id="376703"/>
    <lineage>
        <taxon>Eukaryota</taxon>
        <taxon>Fungi</taxon>
        <taxon>Dikarya</taxon>
        <taxon>Basidiomycota</taxon>
        <taxon>Agaricomycotina</taxon>
        <taxon>Agaricomycetes</taxon>
        <taxon>Russulales</taxon>
        <taxon>Russulaceae</taxon>
        <taxon>Multifurca</taxon>
    </lineage>
</organism>
<feature type="coiled-coil region" evidence="1">
    <location>
        <begin position="235"/>
        <end position="262"/>
    </location>
</feature>
<name>A0AAD4M0I3_9AGAM</name>
<dbReference type="Proteomes" id="UP001203297">
    <property type="component" value="Unassembled WGS sequence"/>
</dbReference>
<sequence>MLQILLFLSTRLSNLGDSMCRLTHGVFALVLFTRVHRFNFKFTPTLASPPSLLLDASAMPSKPSHPLFPRPSNEISVTRKWPGSFIAQGFKSYSSPLVVTGRSQADIIKVLILLSLVALLCLPFSSNLVNMFTVPLFWARSVTARLSAFVHAGCCADIRRKDDEVAEKCSALDIALQQIKQGNAQIQSLSAENSALADLAIEQGSDIWTQSALIVQLDSQLHEQRLSLGRHEWDARANSQEVARLEERLEILTVESDIAQSMLLLNLRSAHARERQLGDALHANKMLLSEAQSALLNAEEMSHARRQSLSLELEMCAEQREHWKALAEQAETRVVGADRSMLNLRKELAVAFKNAREAKVQLDSHTVTFGERDATIRSLNRELVDVRGQLQNAKDEVYGLRLDLECAGIWKPLNATEERVVDGLTPLFEWDEWLTMDNPTVSAAPTQQWSRSPDMSIGEFDSIGSRASTQASSASPNEILSCSTTPVVRSTTLDDLREQIAYEQLARARAEDQLNLRQMKVLATEAVVIFHRRQIQQLSTQKCQATETNASLSEELHNLKVERSTMLARIALLEADLTECQAAQLASAKAADQTRSELTQTKEILLSCTKEVDAMETERDALDMRLSQALLLSSALHERVVTLEQRAANVITIPSDGLFTSSVLCSTVLTFIDTSRH</sequence>
<dbReference type="EMBL" id="WTXG01000036">
    <property type="protein sequence ID" value="KAI0297500.1"/>
    <property type="molecule type" value="Genomic_DNA"/>
</dbReference>
<proteinExistence type="predicted"/>
<keyword evidence="2" id="KW-0732">Signal</keyword>
<feature type="signal peptide" evidence="2">
    <location>
        <begin position="1"/>
        <end position="16"/>
    </location>
</feature>
<gene>
    <name evidence="3" type="ORF">B0F90DRAFT_888698</name>
</gene>
<keyword evidence="1" id="KW-0175">Coiled coil</keyword>
<evidence type="ECO:0000256" key="1">
    <source>
        <dbReference type="SAM" id="Coils"/>
    </source>
</evidence>
<accession>A0AAD4M0I3</accession>